<feature type="domain" description="Thiamine phosphate synthase/TenI" evidence="3">
    <location>
        <begin position="56"/>
        <end position="175"/>
    </location>
</feature>
<name>A0AAJ4VHX2_MAMSC</name>
<dbReference type="EMBL" id="RXWV01000037">
    <property type="protein sequence ID" value="RTX72842.1"/>
    <property type="molecule type" value="Genomic_DNA"/>
</dbReference>
<keyword evidence="2" id="KW-0784">Thiamine biosynthesis</keyword>
<evidence type="ECO:0000313" key="5">
    <source>
        <dbReference type="Proteomes" id="UP000274792"/>
    </source>
</evidence>
<evidence type="ECO:0000313" key="4">
    <source>
        <dbReference type="EMBL" id="RTX72842.1"/>
    </source>
</evidence>
<dbReference type="GO" id="GO:0004789">
    <property type="term" value="F:thiamine-phosphate diphosphorylase activity"/>
    <property type="evidence" value="ECO:0007669"/>
    <property type="project" value="TreeGrafter"/>
</dbReference>
<accession>A0AAJ4VHX2</accession>
<dbReference type="InterPro" id="IPR036206">
    <property type="entry name" value="ThiamineP_synth_sf"/>
</dbReference>
<dbReference type="Gene3D" id="3.20.20.70">
    <property type="entry name" value="Aldolase class I"/>
    <property type="match status" value="1"/>
</dbReference>
<dbReference type="AlphaFoldDB" id="A0AAJ4VHX2"/>
<gene>
    <name evidence="4" type="ORF">CD117_07785</name>
</gene>
<dbReference type="Pfam" id="PF02581">
    <property type="entry name" value="TMP-TENI"/>
    <property type="match status" value="1"/>
</dbReference>
<dbReference type="SUPFAM" id="SSF51391">
    <property type="entry name" value="Thiamin phosphate synthase"/>
    <property type="match status" value="1"/>
</dbReference>
<sequence>MSLFIAVTPYKDLDIEDLEHYLEIAEEIDLLLLRVPMKRNDLCWALDYLLANGFPQTKLMIHSDMAILEKYDLNFIHFREDDVHAFEYKKLHPHISVSMSTHSVESVKRAREWSLDFVFFGHVFETRSKHGLKPRSSKEITNAVSIDIPVYAIGGIDIHSIKSLPHGFEGVCAISFFRDRSLREIQLLREEWLAYV</sequence>
<comment type="pathway">
    <text evidence="1">Cofactor biosynthesis; thiamine diphosphate biosynthesis.</text>
</comment>
<evidence type="ECO:0000256" key="2">
    <source>
        <dbReference type="ARBA" id="ARBA00022977"/>
    </source>
</evidence>
<dbReference type="CDD" id="cd00564">
    <property type="entry name" value="TMP_TenI"/>
    <property type="match status" value="1"/>
</dbReference>
<comment type="caution">
    <text evidence="4">The sequence shown here is derived from an EMBL/GenBank/DDBJ whole genome shotgun (WGS) entry which is preliminary data.</text>
</comment>
<dbReference type="InterPro" id="IPR013785">
    <property type="entry name" value="Aldolase_TIM"/>
</dbReference>
<dbReference type="PANTHER" id="PTHR20857:SF23">
    <property type="entry name" value="THIAMINE BIOSYNTHETIC BIFUNCTIONAL ENZYME"/>
    <property type="match status" value="1"/>
</dbReference>
<dbReference type="PANTHER" id="PTHR20857">
    <property type="entry name" value="THIAMINE-PHOSPHATE PYROPHOSPHORYLASE"/>
    <property type="match status" value="1"/>
</dbReference>
<reference evidence="4 5" key="1">
    <citation type="submission" date="2018-10" db="EMBL/GenBank/DDBJ databases">
        <title>A collection Staphylococci species genome sequencing.</title>
        <authorList>
            <person name="Cole K."/>
        </authorList>
    </citation>
    <scope>NUCLEOTIDE SEQUENCE [LARGE SCALE GENOMIC DNA]</scope>
    <source>
        <strain evidence="5">NCTC 12218</strain>
    </source>
</reference>
<dbReference type="GO" id="GO:0009228">
    <property type="term" value="P:thiamine biosynthetic process"/>
    <property type="evidence" value="ECO:0007669"/>
    <property type="project" value="UniProtKB-KW"/>
</dbReference>
<dbReference type="GO" id="GO:0005737">
    <property type="term" value="C:cytoplasm"/>
    <property type="evidence" value="ECO:0007669"/>
    <property type="project" value="TreeGrafter"/>
</dbReference>
<evidence type="ECO:0000259" key="3">
    <source>
        <dbReference type="Pfam" id="PF02581"/>
    </source>
</evidence>
<dbReference type="Proteomes" id="UP000274792">
    <property type="component" value="Unassembled WGS sequence"/>
</dbReference>
<evidence type="ECO:0000256" key="1">
    <source>
        <dbReference type="ARBA" id="ARBA00004948"/>
    </source>
</evidence>
<organism evidence="4 5">
    <name type="scientific">Mammaliicoccus sciuri</name>
    <name type="common">Staphylococcus sciuri</name>
    <dbReference type="NCBI Taxonomy" id="1296"/>
    <lineage>
        <taxon>Bacteria</taxon>
        <taxon>Bacillati</taxon>
        <taxon>Bacillota</taxon>
        <taxon>Bacilli</taxon>
        <taxon>Bacillales</taxon>
        <taxon>Staphylococcaceae</taxon>
        <taxon>Mammaliicoccus</taxon>
    </lineage>
</organism>
<dbReference type="InterPro" id="IPR022998">
    <property type="entry name" value="ThiamineP_synth_TenI"/>
</dbReference>
<proteinExistence type="predicted"/>
<protein>
    <submittedName>
        <fullName evidence="4">Thiamine phosphate synthase</fullName>
    </submittedName>
</protein>